<evidence type="ECO:0000313" key="4">
    <source>
        <dbReference type="EMBL" id="PCI82157.1"/>
    </source>
</evidence>
<gene>
    <name evidence="4" type="ORF">COB20_00690</name>
</gene>
<dbReference type="Pfam" id="PF05163">
    <property type="entry name" value="DinB"/>
    <property type="match status" value="1"/>
</dbReference>
<dbReference type="InterPro" id="IPR034660">
    <property type="entry name" value="DinB/YfiT-like"/>
</dbReference>
<evidence type="ECO:0000313" key="5">
    <source>
        <dbReference type="Proteomes" id="UP000218767"/>
    </source>
</evidence>
<dbReference type="InterPro" id="IPR007837">
    <property type="entry name" value="DinB"/>
</dbReference>
<protein>
    <submittedName>
        <fullName evidence="4">Damage-inducible protein DinB</fullName>
    </submittedName>
</protein>
<dbReference type="PANTHER" id="PTHR37302:SF1">
    <property type="entry name" value="PROTEIN DINB"/>
    <property type="match status" value="1"/>
</dbReference>
<dbReference type="PANTHER" id="PTHR37302">
    <property type="entry name" value="SLR1116 PROTEIN"/>
    <property type="match status" value="1"/>
</dbReference>
<accession>A0A2A4XJ92</accession>
<dbReference type="Gene3D" id="1.20.120.450">
    <property type="entry name" value="dinb family like domain"/>
    <property type="match status" value="1"/>
</dbReference>
<sequence length="176" mass="20131">MQKENFQLFAQYNQWMNEKLVDAAAQLSEKDLTQDRGTFFGSVLGTLNHLIVGDIVWLKRFATDPEKFRSLDSLRETAMPESLGAQLYDDLESLHSARQKLDAAIISFCDEVCDEQLVEKLDYQNFQGNNYRDQLGLLLLHLFNHQTHHRGQITTLLSQASIDVGPTDLLVCIRET</sequence>
<dbReference type="AlphaFoldDB" id="A0A2A4XJ92"/>
<evidence type="ECO:0000256" key="2">
    <source>
        <dbReference type="ARBA" id="ARBA00022723"/>
    </source>
</evidence>
<dbReference type="SUPFAM" id="SSF109854">
    <property type="entry name" value="DinB/YfiT-like putative metalloenzymes"/>
    <property type="match status" value="1"/>
</dbReference>
<keyword evidence="2 3" id="KW-0479">Metal-binding</keyword>
<feature type="binding site" evidence="3">
    <location>
        <position position="49"/>
    </location>
    <ligand>
        <name>a divalent metal cation</name>
        <dbReference type="ChEBI" id="CHEBI:60240"/>
    </ligand>
</feature>
<organism evidence="4 5">
    <name type="scientific">SAR86 cluster bacterium</name>
    <dbReference type="NCBI Taxonomy" id="2030880"/>
    <lineage>
        <taxon>Bacteria</taxon>
        <taxon>Pseudomonadati</taxon>
        <taxon>Pseudomonadota</taxon>
        <taxon>Gammaproteobacteria</taxon>
        <taxon>SAR86 cluster</taxon>
    </lineage>
</organism>
<name>A0A2A4XJ92_9GAMM</name>
<feature type="binding site" evidence="3">
    <location>
        <position position="149"/>
    </location>
    <ligand>
        <name>a divalent metal cation</name>
        <dbReference type="ChEBI" id="CHEBI:60240"/>
    </ligand>
</feature>
<dbReference type="GO" id="GO:0046872">
    <property type="term" value="F:metal ion binding"/>
    <property type="evidence" value="ECO:0007669"/>
    <property type="project" value="UniProtKB-KW"/>
</dbReference>
<proteinExistence type="inferred from homology"/>
<reference evidence="5" key="1">
    <citation type="submission" date="2017-08" db="EMBL/GenBank/DDBJ databases">
        <title>A dynamic microbial community with high functional redundancy inhabits the cold, oxic subseafloor aquifer.</title>
        <authorList>
            <person name="Tully B.J."/>
            <person name="Wheat C.G."/>
            <person name="Glazer B.T."/>
            <person name="Huber J.A."/>
        </authorList>
    </citation>
    <scope>NUCLEOTIDE SEQUENCE [LARGE SCALE GENOMIC DNA]</scope>
</reference>
<evidence type="ECO:0000256" key="1">
    <source>
        <dbReference type="ARBA" id="ARBA00008635"/>
    </source>
</evidence>
<dbReference type="EMBL" id="NVUL01000002">
    <property type="protein sequence ID" value="PCI82157.1"/>
    <property type="molecule type" value="Genomic_DNA"/>
</dbReference>
<feature type="binding site" evidence="3">
    <location>
        <position position="145"/>
    </location>
    <ligand>
        <name>a divalent metal cation</name>
        <dbReference type="ChEBI" id="CHEBI:60240"/>
    </ligand>
</feature>
<evidence type="ECO:0000256" key="3">
    <source>
        <dbReference type="PIRSR" id="PIRSR607837-1"/>
    </source>
</evidence>
<comment type="caution">
    <text evidence="4">The sequence shown here is derived from an EMBL/GenBank/DDBJ whole genome shotgun (WGS) entry which is preliminary data.</text>
</comment>
<comment type="similarity">
    <text evidence="1">Belongs to the DinB family.</text>
</comment>
<dbReference type="Proteomes" id="UP000218767">
    <property type="component" value="Unassembled WGS sequence"/>
</dbReference>